<dbReference type="EMBL" id="RHHU01000015">
    <property type="protein sequence ID" value="RNB81366.1"/>
    <property type="molecule type" value="Genomic_DNA"/>
</dbReference>
<sequence length="251" mass="28608">MGGEKERRWEQSMADAFQQLESYVEGHGVQDEEQAEPCVEKQLFALLTRVYLDEEEIRVRQKLKRKSSQRISRVIHEKVGVFLSRWLPGYEFYAMDGLLFVKKDEEIVAVLKCIPDLGSYDTHSWNATITRFVKQYQKRYHLAPERLLFVVCSLSKSLDAAHAKELTGIEVWTGTALTAPAYREALQAYVGKCVETIAALPIPAQQVYFLSGDVHPNALACQLLQGEAANFPDRWLRPSVSELIQFLDGKL</sequence>
<gene>
    <name evidence="1" type="ORF">EDM59_22280</name>
</gene>
<evidence type="ECO:0000313" key="2">
    <source>
        <dbReference type="Proteomes" id="UP000269573"/>
    </source>
</evidence>
<dbReference type="Proteomes" id="UP000269573">
    <property type="component" value="Unassembled WGS sequence"/>
</dbReference>
<proteinExistence type="predicted"/>
<accession>A0A3M8CZW4</accession>
<protein>
    <submittedName>
        <fullName evidence="1">Uncharacterized protein</fullName>
    </submittedName>
</protein>
<name>A0A3M8CZW4_9BACL</name>
<dbReference type="RefSeq" id="WP_122925631.1">
    <property type="nucleotide sequence ID" value="NZ_RHHU01000015.1"/>
</dbReference>
<organism evidence="1 2">
    <name type="scientific">Brevibacillus nitrificans</name>
    <dbReference type="NCBI Taxonomy" id="651560"/>
    <lineage>
        <taxon>Bacteria</taxon>
        <taxon>Bacillati</taxon>
        <taxon>Bacillota</taxon>
        <taxon>Bacilli</taxon>
        <taxon>Bacillales</taxon>
        <taxon>Paenibacillaceae</taxon>
        <taxon>Brevibacillus</taxon>
    </lineage>
</organism>
<dbReference type="AlphaFoldDB" id="A0A3M8CZW4"/>
<keyword evidence="2" id="KW-1185">Reference proteome</keyword>
<evidence type="ECO:0000313" key="1">
    <source>
        <dbReference type="EMBL" id="RNB81366.1"/>
    </source>
</evidence>
<comment type="caution">
    <text evidence="1">The sequence shown here is derived from an EMBL/GenBank/DDBJ whole genome shotgun (WGS) entry which is preliminary data.</text>
</comment>
<reference evidence="1 2" key="1">
    <citation type="submission" date="2018-10" db="EMBL/GenBank/DDBJ databases">
        <title>Phylogenomics of Brevibacillus.</title>
        <authorList>
            <person name="Dunlap C."/>
        </authorList>
    </citation>
    <scope>NUCLEOTIDE SEQUENCE [LARGE SCALE GENOMIC DNA]</scope>
    <source>
        <strain evidence="1 2">JCM 15774</strain>
    </source>
</reference>